<evidence type="ECO:0000313" key="1">
    <source>
        <dbReference type="EMBL" id="MQM19078.1"/>
    </source>
</evidence>
<keyword evidence="2" id="KW-1185">Reference proteome</keyword>
<proteinExistence type="predicted"/>
<dbReference type="AlphaFoldDB" id="A0A843XHI1"/>
<gene>
    <name evidence="1" type="ORF">Taro_052078</name>
</gene>
<dbReference type="Proteomes" id="UP000652761">
    <property type="component" value="Unassembled WGS sequence"/>
</dbReference>
<dbReference type="EMBL" id="NMUH01008644">
    <property type="protein sequence ID" value="MQM19078.1"/>
    <property type="molecule type" value="Genomic_DNA"/>
</dbReference>
<sequence>MSMLVIRSAVFELMRSPAELTRSTISELMRSLAELMRSLAELVRSAISELMGFLSLGAADLEGSRPAGMFLYHWPPRFTSGSGRGEAESLRRKHVSGHVVPLDHMTRSESSHPVDQSLRMLKRPCTLEVSSDLYDYGRYVNSRGRLSSKPAAPSERNPISSDIADLVSSLVQKPISSARDLISSDIADLVSSAGDIISSDIVDLTTKRLMRAS</sequence>
<accession>A0A843XHI1</accession>
<reference evidence="1" key="1">
    <citation type="submission" date="2017-07" db="EMBL/GenBank/DDBJ databases">
        <title>Taro Niue Genome Assembly and Annotation.</title>
        <authorList>
            <person name="Atibalentja N."/>
            <person name="Keating K."/>
            <person name="Fields C.J."/>
        </authorList>
    </citation>
    <scope>NUCLEOTIDE SEQUENCE</scope>
    <source>
        <strain evidence="1">Niue_2</strain>
        <tissue evidence="1">Leaf</tissue>
    </source>
</reference>
<name>A0A843XHI1_COLES</name>
<protein>
    <submittedName>
        <fullName evidence="1">Uncharacterized protein</fullName>
    </submittedName>
</protein>
<comment type="caution">
    <text evidence="1">The sequence shown here is derived from an EMBL/GenBank/DDBJ whole genome shotgun (WGS) entry which is preliminary data.</text>
</comment>
<evidence type="ECO:0000313" key="2">
    <source>
        <dbReference type="Proteomes" id="UP000652761"/>
    </source>
</evidence>
<organism evidence="1 2">
    <name type="scientific">Colocasia esculenta</name>
    <name type="common">Wild taro</name>
    <name type="synonym">Arum esculentum</name>
    <dbReference type="NCBI Taxonomy" id="4460"/>
    <lineage>
        <taxon>Eukaryota</taxon>
        <taxon>Viridiplantae</taxon>
        <taxon>Streptophyta</taxon>
        <taxon>Embryophyta</taxon>
        <taxon>Tracheophyta</taxon>
        <taxon>Spermatophyta</taxon>
        <taxon>Magnoliopsida</taxon>
        <taxon>Liliopsida</taxon>
        <taxon>Araceae</taxon>
        <taxon>Aroideae</taxon>
        <taxon>Colocasieae</taxon>
        <taxon>Colocasia</taxon>
    </lineage>
</organism>